<dbReference type="KEGG" id="aoc:Aocu_09560"/>
<evidence type="ECO:0000256" key="3">
    <source>
        <dbReference type="ARBA" id="ARBA00004496"/>
    </source>
</evidence>
<dbReference type="UniPathway" id="UPA00241">
    <property type="reaction ID" value="UER00352"/>
</dbReference>
<reference evidence="18" key="1">
    <citation type="submission" date="2014-05" db="EMBL/GenBank/DDBJ databases">
        <authorList>
            <person name="Kube M."/>
        </authorList>
    </citation>
    <scope>NUCLEOTIDE SEQUENCE [LARGE SCALE GENOMIC DNA]</scope>
</reference>
<dbReference type="Pfam" id="PF03309">
    <property type="entry name" value="Pan_kinase"/>
    <property type="match status" value="1"/>
</dbReference>
<feature type="binding site" evidence="16">
    <location>
        <position position="176"/>
    </location>
    <ligand>
        <name>substrate</name>
    </ligand>
</feature>
<evidence type="ECO:0000256" key="8">
    <source>
        <dbReference type="ARBA" id="ARBA00022679"/>
    </source>
</evidence>
<dbReference type="CDD" id="cd24015">
    <property type="entry name" value="ASKHA_NBD_PanK-III"/>
    <property type="match status" value="1"/>
</dbReference>
<dbReference type="PANTHER" id="PTHR34265">
    <property type="entry name" value="TYPE III PANTOTHENATE KINASE"/>
    <property type="match status" value="1"/>
</dbReference>
<keyword evidence="12 16" id="KW-0630">Potassium</keyword>
<evidence type="ECO:0000256" key="14">
    <source>
        <dbReference type="ARBA" id="ARBA00038036"/>
    </source>
</evidence>
<dbReference type="HOGENOM" id="CLU_066627_1_0_14"/>
<keyword evidence="10 16" id="KW-0418">Kinase</keyword>
<evidence type="ECO:0000256" key="15">
    <source>
        <dbReference type="ARBA" id="ARBA00040883"/>
    </source>
</evidence>
<comment type="caution">
    <text evidence="16">Lacks conserved residue(s) required for the propagation of feature annotation.</text>
</comment>
<dbReference type="Proteomes" id="UP000032434">
    <property type="component" value="Chromosome 1"/>
</dbReference>
<dbReference type="RefSeq" id="WP_045749493.1">
    <property type="nucleotide sequence ID" value="NZ_FUZK01000001.1"/>
</dbReference>
<comment type="cofactor">
    <cofactor evidence="2">
        <name>K(+)</name>
        <dbReference type="ChEBI" id="CHEBI:29103"/>
    </cofactor>
</comment>
<dbReference type="NCBIfam" id="TIGR00671">
    <property type="entry name" value="baf"/>
    <property type="match status" value="1"/>
</dbReference>
<dbReference type="AlphaFoldDB" id="A0A061AC92"/>
<keyword evidence="13 16" id="KW-0173">Coenzyme A biosynthesis</keyword>
<keyword evidence="16" id="KW-0479">Metal-binding</keyword>
<dbReference type="InParanoid" id="A0A061AC92"/>
<dbReference type="OrthoDB" id="9804707at2"/>
<keyword evidence="11 16" id="KW-0067">ATP-binding</keyword>
<evidence type="ECO:0000256" key="11">
    <source>
        <dbReference type="ARBA" id="ARBA00022840"/>
    </source>
</evidence>
<comment type="subcellular location">
    <subcellularLocation>
        <location evidence="3 16">Cytoplasm</location>
    </subcellularLocation>
</comment>
<evidence type="ECO:0000256" key="12">
    <source>
        <dbReference type="ARBA" id="ARBA00022958"/>
    </source>
</evidence>
<comment type="function">
    <text evidence="16">Catalyzes the phosphorylation of pantothenate (Pan), the first step in CoA biosynthesis.</text>
</comment>
<keyword evidence="18" id="KW-1185">Reference proteome</keyword>
<feature type="binding site" evidence="16">
    <location>
        <position position="122"/>
    </location>
    <ligand>
        <name>K(+)</name>
        <dbReference type="ChEBI" id="CHEBI:29103"/>
    </ligand>
</feature>
<name>A0A061AC92_9MOLU</name>
<evidence type="ECO:0000256" key="2">
    <source>
        <dbReference type="ARBA" id="ARBA00001958"/>
    </source>
</evidence>
<evidence type="ECO:0000256" key="16">
    <source>
        <dbReference type="HAMAP-Rule" id="MF_01274"/>
    </source>
</evidence>
<dbReference type="HAMAP" id="MF_01274">
    <property type="entry name" value="Pantothen_kinase_3"/>
    <property type="match status" value="1"/>
</dbReference>
<feature type="active site" description="Proton acceptor" evidence="16">
    <location>
        <position position="104"/>
    </location>
</feature>
<dbReference type="EC" id="2.7.1.33" evidence="6 16"/>
<comment type="catalytic activity">
    <reaction evidence="1 16">
        <text>(R)-pantothenate + ATP = (R)-4'-phosphopantothenate + ADP + H(+)</text>
        <dbReference type="Rhea" id="RHEA:16373"/>
        <dbReference type="ChEBI" id="CHEBI:10986"/>
        <dbReference type="ChEBI" id="CHEBI:15378"/>
        <dbReference type="ChEBI" id="CHEBI:29032"/>
        <dbReference type="ChEBI" id="CHEBI:30616"/>
        <dbReference type="ChEBI" id="CHEBI:456216"/>
        <dbReference type="EC" id="2.7.1.33"/>
    </reaction>
</comment>
<dbReference type="EMBL" id="LK028559">
    <property type="protein sequence ID" value="CDR31029.1"/>
    <property type="molecule type" value="Genomic_DNA"/>
</dbReference>
<keyword evidence="9 16" id="KW-0547">Nucleotide-binding</keyword>
<evidence type="ECO:0000256" key="5">
    <source>
        <dbReference type="ARBA" id="ARBA00011738"/>
    </source>
</evidence>
<feature type="binding site" evidence="16">
    <location>
        <begin position="6"/>
        <end position="13"/>
    </location>
    <ligand>
        <name>ATP</name>
        <dbReference type="ChEBI" id="CHEBI:30616"/>
    </ligand>
</feature>
<dbReference type="InterPro" id="IPR043129">
    <property type="entry name" value="ATPase_NBD"/>
</dbReference>
<dbReference type="Gene3D" id="3.30.420.40">
    <property type="match status" value="2"/>
</dbReference>
<dbReference type="InterPro" id="IPR004619">
    <property type="entry name" value="Type_III_PanK"/>
</dbReference>
<evidence type="ECO:0000313" key="18">
    <source>
        <dbReference type="Proteomes" id="UP000032434"/>
    </source>
</evidence>
<comment type="subunit">
    <text evidence="5 16">Homodimer.</text>
</comment>
<protein>
    <recommendedName>
        <fullName evidence="15 16">Type III pantothenate kinase</fullName>
        <ecNumber evidence="6 16">2.7.1.33</ecNumber>
    </recommendedName>
    <alternativeName>
        <fullName evidence="16">PanK-III</fullName>
    </alternativeName>
    <alternativeName>
        <fullName evidence="16">Pantothenic acid kinase</fullName>
    </alternativeName>
</protein>
<keyword evidence="7 16" id="KW-0963">Cytoplasm</keyword>
<dbReference type="STRING" id="35623.Aocu_09560"/>
<comment type="pathway">
    <text evidence="4 16">Cofactor biosynthesis; coenzyme A biosynthesis; CoA from (R)-pantothenate: step 1/5.</text>
</comment>
<evidence type="ECO:0000256" key="7">
    <source>
        <dbReference type="ARBA" id="ARBA00022490"/>
    </source>
</evidence>
<dbReference type="GO" id="GO:0005737">
    <property type="term" value="C:cytoplasm"/>
    <property type="evidence" value="ECO:0007669"/>
    <property type="project" value="UniProtKB-SubCell"/>
</dbReference>
<dbReference type="GO" id="GO:0046872">
    <property type="term" value="F:metal ion binding"/>
    <property type="evidence" value="ECO:0007669"/>
    <property type="project" value="UniProtKB-KW"/>
</dbReference>
<evidence type="ECO:0000256" key="6">
    <source>
        <dbReference type="ARBA" id="ARBA00012102"/>
    </source>
</evidence>
<evidence type="ECO:0000256" key="9">
    <source>
        <dbReference type="ARBA" id="ARBA00022741"/>
    </source>
</evidence>
<dbReference type="FunCoup" id="A0A061AC92">
    <property type="interactions" value="238"/>
</dbReference>
<comment type="similarity">
    <text evidence="14 16">Belongs to the type III pantothenate kinase family.</text>
</comment>
<proteinExistence type="inferred from homology"/>
<dbReference type="GO" id="GO:0004594">
    <property type="term" value="F:pantothenate kinase activity"/>
    <property type="evidence" value="ECO:0007669"/>
    <property type="project" value="UniProtKB-UniRule"/>
</dbReference>
<evidence type="ECO:0000313" key="17">
    <source>
        <dbReference type="EMBL" id="CDR31029.1"/>
    </source>
</evidence>
<gene>
    <name evidence="16 17" type="primary">coaX</name>
    <name evidence="17" type="ORF">Aocu_09560</name>
</gene>
<evidence type="ECO:0000256" key="10">
    <source>
        <dbReference type="ARBA" id="ARBA00022777"/>
    </source>
</evidence>
<dbReference type="GO" id="GO:0015937">
    <property type="term" value="P:coenzyme A biosynthetic process"/>
    <property type="evidence" value="ECO:0007669"/>
    <property type="project" value="UniProtKB-UniRule"/>
</dbReference>
<keyword evidence="8 16" id="KW-0808">Transferase</keyword>
<dbReference type="SUPFAM" id="SSF53067">
    <property type="entry name" value="Actin-like ATPase domain"/>
    <property type="match status" value="2"/>
</dbReference>
<organism evidence="17 18">
    <name type="scientific">Acholeplasma oculi</name>
    <dbReference type="NCBI Taxonomy" id="35623"/>
    <lineage>
        <taxon>Bacteria</taxon>
        <taxon>Bacillati</taxon>
        <taxon>Mycoplasmatota</taxon>
        <taxon>Mollicutes</taxon>
        <taxon>Acholeplasmatales</taxon>
        <taxon>Acholeplasmataceae</taxon>
        <taxon>Acholeplasma</taxon>
    </lineage>
</organism>
<sequence>MILLFDVGNTSVYTGISDGVDILKTFRLNTEIDKTPDEYFILLKEFIDPSLVEGVVIGSVVPPVTRSLLKLSQKYFNIEPIIIQPGVKTGVFVKADNPKEVGADLIADVAGLKSKLPTLIIDLGTANKFIYAKEGQIHGVIISPGVVLSIKALAGNTALLHEVEVKAPPKYLGNNTVTCIQSGVIYGTVVMIEGMIGRIKEEVKEDFEIIITGGLSKVILEHIRVPMTRDSHLVLRGLLNIYHKNQ</sequence>
<evidence type="ECO:0000256" key="4">
    <source>
        <dbReference type="ARBA" id="ARBA00005225"/>
    </source>
</evidence>
<comment type="cofactor">
    <cofactor evidence="16">
        <name>NH4(+)</name>
        <dbReference type="ChEBI" id="CHEBI:28938"/>
    </cofactor>
    <cofactor evidence="16">
        <name>K(+)</name>
        <dbReference type="ChEBI" id="CHEBI:29103"/>
    </cofactor>
    <text evidence="16">A monovalent cation. Ammonium or potassium.</text>
</comment>
<dbReference type="PANTHER" id="PTHR34265:SF1">
    <property type="entry name" value="TYPE III PANTOTHENATE KINASE"/>
    <property type="match status" value="1"/>
</dbReference>
<dbReference type="PATRIC" id="fig|35623.3.peg.955"/>
<dbReference type="GO" id="GO:0005524">
    <property type="term" value="F:ATP binding"/>
    <property type="evidence" value="ECO:0007669"/>
    <property type="project" value="UniProtKB-UniRule"/>
</dbReference>
<feature type="binding site" evidence="16">
    <location>
        <position position="125"/>
    </location>
    <ligand>
        <name>ATP</name>
        <dbReference type="ChEBI" id="CHEBI:30616"/>
    </ligand>
</feature>
<evidence type="ECO:0000256" key="13">
    <source>
        <dbReference type="ARBA" id="ARBA00022993"/>
    </source>
</evidence>
<accession>A0A061AC92</accession>
<feature type="binding site" evidence="16">
    <location>
        <begin position="102"/>
        <end position="105"/>
    </location>
    <ligand>
        <name>substrate</name>
    </ligand>
</feature>
<evidence type="ECO:0000256" key="1">
    <source>
        <dbReference type="ARBA" id="ARBA00001206"/>
    </source>
</evidence>